<dbReference type="Pfam" id="PF01549">
    <property type="entry name" value="ShK"/>
    <property type="match status" value="1"/>
</dbReference>
<sequence length="176" mass="18097">MALTRASLVFAALAAEACGAASSSANQTASLRGARSCTASWAYDCKDSPTCCEAGFTCYQKTPRWAACLKQCIPGIVQPGDDGKQIPWTCRVLGPAPVPAPFPGPAPPAPGPPPPAPQPPAPLPPAPAPPLPPAPAPPVPCEDKHRYCEAWALAGQCEQNPGYMYVMCTKACGLCG</sequence>
<evidence type="ECO:0000259" key="3">
    <source>
        <dbReference type="PROSITE" id="PS51670"/>
    </source>
</evidence>
<feature type="domain" description="ShKT" evidence="3">
    <location>
        <begin position="141"/>
        <end position="175"/>
    </location>
</feature>
<gene>
    <name evidence="4" type="ORF">AMON00008_LOCUS31395</name>
</gene>
<dbReference type="Gene3D" id="1.10.10.1940">
    <property type="match status" value="1"/>
</dbReference>
<dbReference type="SMART" id="SM00254">
    <property type="entry name" value="ShKT"/>
    <property type="match status" value="1"/>
</dbReference>
<dbReference type="PROSITE" id="PS51670">
    <property type="entry name" value="SHKT"/>
    <property type="match status" value="1"/>
</dbReference>
<proteinExistence type="predicted"/>
<evidence type="ECO:0000256" key="1">
    <source>
        <dbReference type="SAM" id="MobiDB-lite"/>
    </source>
</evidence>
<feature type="region of interest" description="Disordered" evidence="1">
    <location>
        <begin position="101"/>
        <end position="135"/>
    </location>
</feature>
<evidence type="ECO:0000313" key="4">
    <source>
        <dbReference type="EMBL" id="CAE4605986.1"/>
    </source>
</evidence>
<accession>A0A7S4VE86</accession>
<dbReference type="AlphaFoldDB" id="A0A7S4VE86"/>
<evidence type="ECO:0000256" key="2">
    <source>
        <dbReference type="SAM" id="SignalP"/>
    </source>
</evidence>
<feature type="chain" id="PRO_5030817373" description="ShKT domain-containing protein" evidence="2">
    <location>
        <begin position="20"/>
        <end position="176"/>
    </location>
</feature>
<dbReference type="InterPro" id="IPR003582">
    <property type="entry name" value="ShKT_dom"/>
</dbReference>
<organism evidence="4">
    <name type="scientific">Alexandrium monilatum</name>
    <dbReference type="NCBI Taxonomy" id="311494"/>
    <lineage>
        <taxon>Eukaryota</taxon>
        <taxon>Sar</taxon>
        <taxon>Alveolata</taxon>
        <taxon>Dinophyceae</taxon>
        <taxon>Gonyaulacales</taxon>
        <taxon>Pyrocystaceae</taxon>
        <taxon>Alexandrium</taxon>
    </lineage>
</organism>
<name>A0A7S4VE86_9DINO</name>
<protein>
    <recommendedName>
        <fullName evidence="3">ShKT domain-containing protein</fullName>
    </recommendedName>
</protein>
<keyword evidence="2" id="KW-0732">Signal</keyword>
<reference evidence="4" key="1">
    <citation type="submission" date="2021-01" db="EMBL/GenBank/DDBJ databases">
        <authorList>
            <person name="Corre E."/>
            <person name="Pelletier E."/>
            <person name="Niang G."/>
            <person name="Scheremetjew M."/>
            <person name="Finn R."/>
            <person name="Kale V."/>
            <person name="Holt S."/>
            <person name="Cochrane G."/>
            <person name="Meng A."/>
            <person name="Brown T."/>
            <person name="Cohen L."/>
        </authorList>
    </citation>
    <scope>NUCLEOTIDE SEQUENCE</scope>
    <source>
        <strain evidence="4">CCMP3105</strain>
    </source>
</reference>
<dbReference type="EMBL" id="HBNR01045103">
    <property type="protein sequence ID" value="CAE4605986.1"/>
    <property type="molecule type" value="Transcribed_RNA"/>
</dbReference>
<feature type="signal peptide" evidence="2">
    <location>
        <begin position="1"/>
        <end position="19"/>
    </location>
</feature>